<dbReference type="InterPro" id="IPR010819">
    <property type="entry name" value="AGE/CE"/>
</dbReference>
<dbReference type="AlphaFoldDB" id="A0A841MID2"/>
<sequence length="460" mass="53071">MKKTSNPFRFNQAISFLILSGVLLFSCEKNIEKDNSKEKLADEMELHLKTEVLDKWYPQSMDTVDGGFLSNFTYDFQPGEKQEKMIVTQSRHVWTNAKASKKYPEIDYFKIGAAHGFEFLKTQMWDAENGGFYWLVDKQGNPIGDPMKTAYGNAFGIFALAAYYDASKDESALEMAKEAFYWLDTHAHDSINGGYYQHLTADGTPISRPSTTPSTSDLGYKDQNSSIHILEAFTELYHVWPDPLLKERLEEMLFLIRDQIVTEKGYLTLFLLPDWTPVTFVDSTEEVILAHHQLDHVSFGHDVETGFLMIEASEALGLENDQKTHEIAKKMIDHALENGWDESVGGFYDEGYYFNTGFRITHDTKNWWAQAEGMNALLLMAELYPNDPHQYFEKFLKLWEYTDTYLIDHENGDWYSGGLDKQPELKTVGKGNIWKSIYHHYRSLDHCISRLREMAESEDS</sequence>
<dbReference type="EMBL" id="JACIJO010000001">
    <property type="protein sequence ID" value="MBB6324634.1"/>
    <property type="molecule type" value="Genomic_DNA"/>
</dbReference>
<dbReference type="RefSeq" id="WP_184492606.1">
    <property type="nucleotide sequence ID" value="NZ_JACIJO010000001.1"/>
</dbReference>
<gene>
    <name evidence="3" type="ORF">FHS59_000249</name>
</gene>
<comment type="similarity">
    <text evidence="1">Belongs to the N-acylglucosamine 2-epimerase family.</text>
</comment>
<accession>A0A841MID2</accession>
<proteinExistence type="inferred from homology"/>
<protein>
    <submittedName>
        <fullName evidence="3">Mannobiose 2-epimerase</fullName>
    </submittedName>
</protein>
<dbReference type="PANTHER" id="PTHR15108">
    <property type="entry name" value="N-ACYLGLUCOSAMINE-2-EPIMERASE"/>
    <property type="match status" value="1"/>
</dbReference>
<keyword evidence="4" id="KW-1185">Reference proteome</keyword>
<dbReference type="Gene3D" id="1.50.10.10">
    <property type="match status" value="1"/>
</dbReference>
<reference evidence="3 4" key="1">
    <citation type="submission" date="2020-08" db="EMBL/GenBank/DDBJ databases">
        <title>Genomic Encyclopedia of Type Strains, Phase IV (KMG-IV): sequencing the most valuable type-strain genomes for metagenomic binning, comparative biology and taxonomic classification.</title>
        <authorList>
            <person name="Goeker M."/>
        </authorList>
    </citation>
    <scope>NUCLEOTIDE SEQUENCE [LARGE SCALE GENOMIC DNA]</scope>
    <source>
        <strain evidence="3 4">DSM 102044</strain>
    </source>
</reference>
<dbReference type="PROSITE" id="PS51257">
    <property type="entry name" value="PROKAR_LIPOPROTEIN"/>
    <property type="match status" value="1"/>
</dbReference>
<dbReference type="InterPro" id="IPR012341">
    <property type="entry name" value="6hp_glycosidase-like_sf"/>
</dbReference>
<evidence type="ECO:0000256" key="1">
    <source>
        <dbReference type="ARBA" id="ARBA00008558"/>
    </source>
</evidence>
<dbReference type="Pfam" id="PF07221">
    <property type="entry name" value="GlcNAc_2-epim"/>
    <property type="match status" value="1"/>
</dbReference>
<organism evidence="3 4">
    <name type="scientific">Algoriphagus iocasae</name>
    <dbReference type="NCBI Taxonomy" id="1836499"/>
    <lineage>
        <taxon>Bacteria</taxon>
        <taxon>Pseudomonadati</taxon>
        <taxon>Bacteroidota</taxon>
        <taxon>Cytophagia</taxon>
        <taxon>Cytophagales</taxon>
        <taxon>Cyclobacteriaceae</taxon>
        <taxon>Algoriphagus</taxon>
    </lineage>
</organism>
<dbReference type="GO" id="GO:0005975">
    <property type="term" value="P:carbohydrate metabolic process"/>
    <property type="evidence" value="ECO:0007669"/>
    <property type="project" value="InterPro"/>
</dbReference>
<evidence type="ECO:0000256" key="2">
    <source>
        <dbReference type="ARBA" id="ARBA00023235"/>
    </source>
</evidence>
<dbReference type="InterPro" id="IPR008928">
    <property type="entry name" value="6-hairpin_glycosidase_sf"/>
</dbReference>
<evidence type="ECO:0000313" key="3">
    <source>
        <dbReference type="EMBL" id="MBB6324634.1"/>
    </source>
</evidence>
<evidence type="ECO:0000313" key="4">
    <source>
        <dbReference type="Proteomes" id="UP000588604"/>
    </source>
</evidence>
<keyword evidence="2" id="KW-0413">Isomerase</keyword>
<dbReference type="GO" id="GO:0016853">
    <property type="term" value="F:isomerase activity"/>
    <property type="evidence" value="ECO:0007669"/>
    <property type="project" value="UniProtKB-KW"/>
</dbReference>
<name>A0A841MID2_9BACT</name>
<comment type="caution">
    <text evidence="3">The sequence shown here is derived from an EMBL/GenBank/DDBJ whole genome shotgun (WGS) entry which is preliminary data.</text>
</comment>
<dbReference type="Proteomes" id="UP000588604">
    <property type="component" value="Unassembled WGS sequence"/>
</dbReference>
<dbReference type="SUPFAM" id="SSF48208">
    <property type="entry name" value="Six-hairpin glycosidases"/>
    <property type="match status" value="1"/>
</dbReference>